<dbReference type="InterPro" id="IPR058192">
    <property type="entry name" value="WHD_ROQ1-like"/>
</dbReference>
<dbReference type="SUPFAM" id="SSF46785">
    <property type="entry name" value="Winged helix' DNA-binding domain"/>
    <property type="match status" value="1"/>
</dbReference>
<gene>
    <name evidence="6" type="ORF">SO802_011612</name>
</gene>
<dbReference type="InterPro" id="IPR042197">
    <property type="entry name" value="Apaf_helical"/>
</dbReference>
<dbReference type="InterPro" id="IPR002182">
    <property type="entry name" value="NB-ARC"/>
</dbReference>
<dbReference type="SUPFAM" id="SSF52058">
    <property type="entry name" value="L domain-like"/>
    <property type="match status" value="1"/>
</dbReference>
<keyword evidence="3" id="KW-0611">Plant defense</keyword>
<dbReference type="InterPro" id="IPR003593">
    <property type="entry name" value="AAA+_ATPase"/>
</dbReference>
<dbReference type="Gene3D" id="1.10.8.430">
    <property type="entry name" value="Helical domain of apoptotic protease-activating factors"/>
    <property type="match status" value="1"/>
</dbReference>
<keyword evidence="4" id="KW-0520">NAD</keyword>
<dbReference type="Pfam" id="PF23598">
    <property type="entry name" value="LRR_14"/>
    <property type="match status" value="1"/>
</dbReference>
<evidence type="ECO:0000313" key="6">
    <source>
        <dbReference type="EMBL" id="KAL0004051.1"/>
    </source>
</evidence>
<dbReference type="SUPFAM" id="SSF52200">
    <property type="entry name" value="Toll/Interleukin receptor TIR domain"/>
    <property type="match status" value="1"/>
</dbReference>
<dbReference type="InterPro" id="IPR036390">
    <property type="entry name" value="WH_DNA-bd_sf"/>
</dbReference>
<dbReference type="Pfam" id="PF23282">
    <property type="entry name" value="WHD_ROQ1"/>
    <property type="match status" value="1"/>
</dbReference>
<dbReference type="InterPro" id="IPR001611">
    <property type="entry name" value="Leu-rich_rpt"/>
</dbReference>
<dbReference type="PROSITE" id="PS50104">
    <property type="entry name" value="TIR"/>
    <property type="match status" value="1"/>
</dbReference>
<keyword evidence="1" id="KW-0433">Leucine-rich repeat</keyword>
<dbReference type="Gene3D" id="3.40.50.300">
    <property type="entry name" value="P-loop containing nucleotide triphosphate hydrolases"/>
    <property type="match status" value="1"/>
</dbReference>
<name>A0AAW2D4C8_9ROSI</name>
<dbReference type="Gene3D" id="3.80.10.10">
    <property type="entry name" value="Ribonuclease Inhibitor"/>
    <property type="match status" value="4"/>
</dbReference>
<dbReference type="Pfam" id="PF00931">
    <property type="entry name" value="NB-ARC"/>
    <property type="match status" value="1"/>
</dbReference>
<comment type="caution">
    <text evidence="6">The sequence shown here is derived from an EMBL/GenBank/DDBJ whole genome shotgun (WGS) entry which is preliminary data.</text>
</comment>
<dbReference type="InterPro" id="IPR027417">
    <property type="entry name" value="P-loop_NTPase"/>
</dbReference>
<dbReference type="InterPro" id="IPR000157">
    <property type="entry name" value="TIR_dom"/>
</dbReference>
<dbReference type="GO" id="GO:0051707">
    <property type="term" value="P:response to other organism"/>
    <property type="evidence" value="ECO:0007669"/>
    <property type="project" value="UniProtKB-ARBA"/>
</dbReference>
<proteinExistence type="predicted"/>
<dbReference type="Proteomes" id="UP001459277">
    <property type="component" value="Unassembled WGS sequence"/>
</dbReference>
<dbReference type="PANTHER" id="PTHR11017">
    <property type="entry name" value="LEUCINE-RICH REPEAT-CONTAINING PROTEIN"/>
    <property type="match status" value="1"/>
</dbReference>
<keyword evidence="7" id="KW-1185">Reference proteome</keyword>
<dbReference type="Gene3D" id="3.40.50.10140">
    <property type="entry name" value="Toll/interleukin-1 receptor homology (TIR) domain"/>
    <property type="match status" value="1"/>
</dbReference>
<dbReference type="GO" id="GO:0007165">
    <property type="term" value="P:signal transduction"/>
    <property type="evidence" value="ECO:0007669"/>
    <property type="project" value="InterPro"/>
</dbReference>
<dbReference type="GO" id="GO:0006952">
    <property type="term" value="P:defense response"/>
    <property type="evidence" value="ECO:0007669"/>
    <property type="project" value="UniProtKB-KW"/>
</dbReference>
<dbReference type="InterPro" id="IPR044974">
    <property type="entry name" value="Disease_R_plants"/>
</dbReference>
<sequence length="1409" mass="159532">MENNSNAVSTPSTPGAFRVLWDVFLSFRGEDTRHTITNTLYNALTELDIRVFRDDEGLRRGDVIASSLLEAIEDSAASVVIISPNYASSRWCLEELAKICECRRLILPVFYGVDPSDVRRQTGPFQEHFRNHEERFEKDKVDKWRNAMKKAGEIAGFTNREDELLVKNLVKTVLIELRKTPVGVAAYTVGLDSRVEKLLKLLDIKSNGIRILGFYGMGGVGKTTLAKALYNRVVGHFEHRCFISNVREISAQDNGLVSLQNQLINDLSSSKVLTIREVDAGTAAIKGIVNEKQVLVVLDDVDNINQLNALIGNREWFYEGSRIIITTRDIEVLSKHLVTEFYEVRELDLSESLQLFSYHALRREKPTGFFLDLSEQIVSLTGGLPLALEVFGSFLFDKRRLEEWEDALQKLKQIRPHHLQDVLMISFNGLDEQEKCIFLDIACLFVKMRMKREDAIDILRGCGFNAEIVVSVLTAKSLIKFTGDNVLWIHDQIRDMGRQIVRENNVVNPGLRTRLWDRDEIMNVFKDKKGTRCIEGIVLDFEKRLENSVKDISGDTISWYNLQRNLNFTSAVTYLKERYKRYLEDRAEKEREVVIFTNSLKTMVNLRLLQINYVNLEGKFKYLPVELKWLQWKGCPMKSLPSDFCPRKVAVLDLSESKIEQLWGSHNNKVLENLMVLNLHGCYNLAAIPDLSGHRALEKLVLERCDKLTKIHESVGSLSSLLHLNMRDCSNLIELPSDVSGLKKLESLILSLCSKMKELPESIGRMKSLKELLLDKTAIETLPESMFRLTKLEKLSLNGCKLFKQLPEFIGKLCSLKELSLNHSTLEEIPDSIGSLETLEKLSLMCCKSLNRIPDSIGNLKSLSSFFLNGTAIKELPWSIGSLSNLKNLSVGENHFLSKLPDSIGGLDSIVELKMVGTSIIDLPEQIGALKVIQKLEMKKCESLRSLPESIGSMWTLTTLIISEANISEMPESIGMLENLIMLRLDGCKQLYKLPASIGNLKSLQDLSMKETAVTHLPESFGMLSSLMILKMAKKPHVALLDKSTPEVPVVCSTIEKRTFFELPTSFSNLSLLSEFDASSLEISNKIPDDFEMLSSLEFLNLGHNNFYSLPSSLRGLSILKKLILHDCKELKSLPPLPSSLLEVNVENCFALGSVSDLSNLESLSDLNLTNCEKVVDIPGLECLKSLRRLYMSGCNVCSSIVKRRLSKVSLRNMRNLSMPGSKIPSWFSQKEVRFTNLRNREIKAVIIGVVVSLNQQVSDDLRYRLPAIVDIQAEILKQNNYVFKTTLNLNGVPKTNDDQIHLCRYPFDRPIVWSLKDGYKIQVITRNPPIMKGVELKNWGIYLVFDGDDDYEGDEESLNESQQSISERLATFFNTFEEDDCVSKSVGEVEEKVEKTTFLCTPCFLSRT</sequence>
<evidence type="ECO:0000256" key="4">
    <source>
        <dbReference type="ARBA" id="ARBA00023027"/>
    </source>
</evidence>
<evidence type="ECO:0000256" key="1">
    <source>
        <dbReference type="ARBA" id="ARBA00022614"/>
    </source>
</evidence>
<evidence type="ECO:0000256" key="2">
    <source>
        <dbReference type="ARBA" id="ARBA00022737"/>
    </source>
</evidence>
<keyword evidence="2" id="KW-0677">Repeat</keyword>
<reference evidence="6 7" key="1">
    <citation type="submission" date="2024-01" db="EMBL/GenBank/DDBJ databases">
        <title>A telomere-to-telomere, gap-free genome of sweet tea (Lithocarpus litseifolius).</title>
        <authorList>
            <person name="Zhou J."/>
        </authorList>
    </citation>
    <scope>NUCLEOTIDE SEQUENCE [LARGE SCALE GENOMIC DNA]</scope>
    <source>
        <strain evidence="6">Zhou-2022a</strain>
        <tissue evidence="6">Leaf</tissue>
    </source>
</reference>
<evidence type="ECO:0000259" key="5">
    <source>
        <dbReference type="PROSITE" id="PS50104"/>
    </source>
</evidence>
<evidence type="ECO:0000256" key="3">
    <source>
        <dbReference type="ARBA" id="ARBA00022821"/>
    </source>
</evidence>
<dbReference type="InterPro" id="IPR032675">
    <property type="entry name" value="LRR_dom_sf"/>
</dbReference>
<feature type="domain" description="TIR" evidence="5">
    <location>
        <begin position="19"/>
        <end position="177"/>
    </location>
</feature>
<dbReference type="PROSITE" id="PS51450">
    <property type="entry name" value="LRR"/>
    <property type="match status" value="1"/>
</dbReference>
<protein>
    <recommendedName>
        <fullName evidence="5">TIR domain-containing protein</fullName>
    </recommendedName>
</protein>
<dbReference type="SMART" id="SM00255">
    <property type="entry name" value="TIR"/>
    <property type="match status" value="1"/>
</dbReference>
<accession>A0AAW2D4C8</accession>
<organism evidence="6 7">
    <name type="scientific">Lithocarpus litseifolius</name>
    <dbReference type="NCBI Taxonomy" id="425828"/>
    <lineage>
        <taxon>Eukaryota</taxon>
        <taxon>Viridiplantae</taxon>
        <taxon>Streptophyta</taxon>
        <taxon>Embryophyta</taxon>
        <taxon>Tracheophyta</taxon>
        <taxon>Spermatophyta</taxon>
        <taxon>Magnoliopsida</taxon>
        <taxon>eudicotyledons</taxon>
        <taxon>Gunneridae</taxon>
        <taxon>Pentapetalae</taxon>
        <taxon>rosids</taxon>
        <taxon>fabids</taxon>
        <taxon>Fagales</taxon>
        <taxon>Fagaceae</taxon>
        <taxon>Lithocarpus</taxon>
    </lineage>
</organism>
<dbReference type="SUPFAM" id="SSF52540">
    <property type="entry name" value="P-loop containing nucleoside triphosphate hydrolases"/>
    <property type="match status" value="1"/>
</dbReference>
<dbReference type="InterPro" id="IPR035897">
    <property type="entry name" value="Toll_tir_struct_dom_sf"/>
</dbReference>
<dbReference type="SMART" id="SM00382">
    <property type="entry name" value="AAA"/>
    <property type="match status" value="1"/>
</dbReference>
<dbReference type="SMART" id="SM00364">
    <property type="entry name" value="LRR_BAC"/>
    <property type="match status" value="3"/>
</dbReference>
<dbReference type="InterPro" id="IPR055414">
    <property type="entry name" value="LRR_R13L4/SHOC2-like"/>
</dbReference>
<dbReference type="SUPFAM" id="SSF52047">
    <property type="entry name" value="RNI-like"/>
    <property type="match status" value="2"/>
</dbReference>
<evidence type="ECO:0000313" key="7">
    <source>
        <dbReference type="Proteomes" id="UP001459277"/>
    </source>
</evidence>
<dbReference type="GO" id="GO:0043531">
    <property type="term" value="F:ADP binding"/>
    <property type="evidence" value="ECO:0007669"/>
    <property type="project" value="InterPro"/>
</dbReference>
<dbReference type="PANTHER" id="PTHR11017:SF385">
    <property type="entry name" value="DISEASE RESISTANCE PROTEIN (TIR-NBS-LRR CLASS)-RELATED"/>
    <property type="match status" value="1"/>
</dbReference>
<dbReference type="PRINTS" id="PR00364">
    <property type="entry name" value="DISEASERSIST"/>
</dbReference>
<dbReference type="InterPro" id="IPR003591">
    <property type="entry name" value="Leu-rich_rpt_typical-subtyp"/>
</dbReference>
<dbReference type="EMBL" id="JAZDWU010000004">
    <property type="protein sequence ID" value="KAL0004051.1"/>
    <property type="molecule type" value="Genomic_DNA"/>
</dbReference>
<dbReference type="SMART" id="SM00369">
    <property type="entry name" value="LRR_TYP"/>
    <property type="match status" value="5"/>
</dbReference>
<dbReference type="FunFam" id="3.40.50.10140:FF:000007">
    <property type="entry name" value="Disease resistance protein (TIR-NBS-LRR class)"/>
    <property type="match status" value="1"/>
</dbReference>
<dbReference type="Pfam" id="PF01582">
    <property type="entry name" value="TIR"/>
    <property type="match status" value="1"/>
</dbReference>